<keyword evidence="9" id="KW-0067">ATP-binding</keyword>
<comment type="catalytic activity">
    <reaction evidence="12">
        <text>N-acetyl-L-glutamate + ATP = N-acetyl-L-glutamyl 5-phosphate + ADP</text>
        <dbReference type="Rhea" id="RHEA:14629"/>
        <dbReference type="ChEBI" id="CHEBI:30616"/>
        <dbReference type="ChEBI" id="CHEBI:44337"/>
        <dbReference type="ChEBI" id="CHEBI:57936"/>
        <dbReference type="ChEBI" id="CHEBI:456216"/>
        <dbReference type="EC" id="2.7.2.8"/>
    </reaction>
</comment>
<keyword evidence="5" id="KW-0028">Amino-acid biosynthesis</keyword>
<dbReference type="InterPro" id="IPR004662">
    <property type="entry name" value="AcgluKinase_fam"/>
</dbReference>
<evidence type="ECO:0000259" key="13">
    <source>
        <dbReference type="Pfam" id="PF00696"/>
    </source>
</evidence>
<dbReference type="Proteomes" id="UP000288405">
    <property type="component" value="Unassembled WGS sequence"/>
</dbReference>
<sequence>MFEYQTPTVTVIKVGGAVLSNPAALNRLLSALHVSALPFVLVHGGGQMTDEMLAQAGFKTEKRDGQRITPTEQMRVVTGALAGVANKSLVVQAQAVGFVAVGLSLADGPLVSLEHNASLGCVGEPSVHGKLESGRMVLAALLRAKALPIISSIGVTEDGILCNVNADLAAAAVADLLEAPLILLSDVPAILDAQGHPVGSLTIPEAEALLEQDFVQGGMRVKLAAAIHAAQRARRTTAIAGWADPDTVIALLHGHAGGTQIYPA</sequence>
<keyword evidence="4" id="KW-0055">Arginine biosynthesis</keyword>
<evidence type="ECO:0000256" key="9">
    <source>
        <dbReference type="ARBA" id="ARBA00022840"/>
    </source>
</evidence>
<keyword evidence="8 14" id="KW-0418">Kinase</keyword>
<evidence type="ECO:0000313" key="14">
    <source>
        <dbReference type="EMBL" id="RUO36538.1"/>
    </source>
</evidence>
<keyword evidence="6" id="KW-0808">Transferase</keyword>
<dbReference type="OrthoDB" id="5915023at2"/>
<dbReference type="GO" id="GO:0005524">
    <property type="term" value="F:ATP binding"/>
    <property type="evidence" value="ECO:0007669"/>
    <property type="project" value="UniProtKB-KW"/>
</dbReference>
<accession>A0A432WRZ0</accession>
<proteinExistence type="predicted"/>
<dbReference type="InterPro" id="IPR001057">
    <property type="entry name" value="Glu/AcGlu_kinase"/>
</dbReference>
<keyword evidence="7" id="KW-0547">Nucleotide-binding</keyword>
<reference evidence="14 15" key="1">
    <citation type="journal article" date="2011" name="Front. Microbiol.">
        <title>Genomic signatures of strain selection and enhancement in Bacillus atrophaeus var. globigii, a historical biowarfare simulant.</title>
        <authorList>
            <person name="Gibbons H.S."/>
            <person name="Broomall S.M."/>
            <person name="McNew L.A."/>
            <person name="Daligault H."/>
            <person name="Chapman C."/>
            <person name="Bruce D."/>
            <person name="Karavis M."/>
            <person name="Krepps M."/>
            <person name="McGregor P.A."/>
            <person name="Hong C."/>
            <person name="Park K.H."/>
            <person name="Akmal A."/>
            <person name="Feldman A."/>
            <person name="Lin J.S."/>
            <person name="Chang W.E."/>
            <person name="Higgs B.W."/>
            <person name="Demirev P."/>
            <person name="Lindquist J."/>
            <person name="Liem A."/>
            <person name="Fochler E."/>
            <person name="Read T.D."/>
            <person name="Tapia R."/>
            <person name="Johnson S."/>
            <person name="Bishop-Lilly K.A."/>
            <person name="Detter C."/>
            <person name="Han C."/>
            <person name="Sozhamannan S."/>
            <person name="Rosenzweig C.N."/>
            <person name="Skowronski E.W."/>
        </authorList>
    </citation>
    <scope>NUCLEOTIDE SEQUENCE [LARGE SCALE GENOMIC DNA]</scope>
    <source>
        <strain evidence="14 15">GYP-17</strain>
    </source>
</reference>
<keyword evidence="15" id="KW-1185">Reference proteome</keyword>
<evidence type="ECO:0000256" key="1">
    <source>
        <dbReference type="ARBA" id="ARBA00004828"/>
    </source>
</evidence>
<dbReference type="PANTHER" id="PTHR23342:SF0">
    <property type="entry name" value="N-ACETYLGLUTAMATE SYNTHASE, MITOCHONDRIAL"/>
    <property type="match status" value="1"/>
</dbReference>
<evidence type="ECO:0000256" key="6">
    <source>
        <dbReference type="ARBA" id="ARBA00022679"/>
    </source>
</evidence>
<evidence type="ECO:0000256" key="5">
    <source>
        <dbReference type="ARBA" id="ARBA00022605"/>
    </source>
</evidence>
<evidence type="ECO:0000256" key="8">
    <source>
        <dbReference type="ARBA" id="ARBA00022777"/>
    </source>
</evidence>
<name>A0A432WRZ0_9GAMM</name>
<evidence type="ECO:0000256" key="2">
    <source>
        <dbReference type="ARBA" id="ARBA00013065"/>
    </source>
</evidence>
<protein>
    <recommendedName>
        <fullName evidence="3">Acetylglutamate kinase</fullName>
        <ecNumber evidence="2">2.7.2.8</ecNumber>
    </recommendedName>
    <alternativeName>
        <fullName evidence="10">N-acetyl-L-glutamate 5-phosphotransferase</fullName>
    </alternativeName>
    <alternativeName>
        <fullName evidence="11">NAG kinase</fullName>
    </alternativeName>
</protein>
<dbReference type="PIRSF" id="PIRSF000728">
    <property type="entry name" value="NAGK"/>
    <property type="match status" value="1"/>
</dbReference>
<dbReference type="GO" id="GO:0006526">
    <property type="term" value="P:L-arginine biosynthetic process"/>
    <property type="evidence" value="ECO:0007669"/>
    <property type="project" value="UniProtKB-KW"/>
</dbReference>
<dbReference type="SUPFAM" id="SSF53633">
    <property type="entry name" value="Carbamate kinase-like"/>
    <property type="match status" value="1"/>
</dbReference>
<evidence type="ECO:0000313" key="15">
    <source>
        <dbReference type="Proteomes" id="UP000288405"/>
    </source>
</evidence>
<dbReference type="Gene3D" id="3.40.1160.10">
    <property type="entry name" value="Acetylglutamate kinase-like"/>
    <property type="match status" value="1"/>
</dbReference>
<dbReference type="EMBL" id="PIPM01000001">
    <property type="protein sequence ID" value="RUO36538.1"/>
    <property type="molecule type" value="Genomic_DNA"/>
</dbReference>
<dbReference type="InterPro" id="IPR036393">
    <property type="entry name" value="AceGlu_kinase-like_sf"/>
</dbReference>
<organism evidence="14 15">
    <name type="scientific">Aliidiomarina sanyensis</name>
    <dbReference type="NCBI Taxonomy" id="1249555"/>
    <lineage>
        <taxon>Bacteria</taxon>
        <taxon>Pseudomonadati</taxon>
        <taxon>Pseudomonadota</taxon>
        <taxon>Gammaproteobacteria</taxon>
        <taxon>Alteromonadales</taxon>
        <taxon>Idiomarinaceae</taxon>
        <taxon>Aliidiomarina</taxon>
    </lineage>
</organism>
<dbReference type="RefSeq" id="WP_126775850.1">
    <property type="nucleotide sequence ID" value="NZ_PIPM01000001.1"/>
</dbReference>
<evidence type="ECO:0000256" key="10">
    <source>
        <dbReference type="ARBA" id="ARBA00030178"/>
    </source>
</evidence>
<comment type="pathway">
    <text evidence="1">Amino-acid biosynthesis; L-arginine biosynthesis; N(2)-acetyl-L-ornithine from L-glutamate: step 2/4.</text>
</comment>
<evidence type="ECO:0000256" key="7">
    <source>
        <dbReference type="ARBA" id="ARBA00022741"/>
    </source>
</evidence>
<feature type="domain" description="Aspartate/glutamate/uridylate kinase" evidence="13">
    <location>
        <begin position="9"/>
        <end position="239"/>
    </location>
</feature>
<dbReference type="NCBIfam" id="TIGR00761">
    <property type="entry name" value="argB"/>
    <property type="match status" value="1"/>
</dbReference>
<dbReference type="PRINTS" id="PR00474">
    <property type="entry name" value="GLU5KINASE"/>
</dbReference>
<dbReference type="GO" id="GO:0005737">
    <property type="term" value="C:cytoplasm"/>
    <property type="evidence" value="ECO:0007669"/>
    <property type="project" value="InterPro"/>
</dbReference>
<dbReference type="GO" id="GO:0003991">
    <property type="term" value="F:acetylglutamate kinase activity"/>
    <property type="evidence" value="ECO:0007669"/>
    <property type="project" value="UniProtKB-EC"/>
</dbReference>
<dbReference type="Pfam" id="PF00696">
    <property type="entry name" value="AA_kinase"/>
    <property type="match status" value="1"/>
</dbReference>
<dbReference type="AlphaFoldDB" id="A0A432WRZ0"/>
<evidence type="ECO:0000256" key="3">
    <source>
        <dbReference type="ARBA" id="ARBA00021197"/>
    </source>
</evidence>
<dbReference type="EC" id="2.7.2.8" evidence="2"/>
<comment type="caution">
    <text evidence="14">The sequence shown here is derived from an EMBL/GenBank/DDBJ whole genome shotgun (WGS) entry which is preliminary data.</text>
</comment>
<evidence type="ECO:0000256" key="4">
    <source>
        <dbReference type="ARBA" id="ARBA00022571"/>
    </source>
</evidence>
<evidence type="ECO:0000256" key="12">
    <source>
        <dbReference type="ARBA" id="ARBA00048141"/>
    </source>
</evidence>
<dbReference type="PANTHER" id="PTHR23342">
    <property type="entry name" value="N-ACETYLGLUTAMATE SYNTHASE"/>
    <property type="match status" value="1"/>
</dbReference>
<dbReference type="InterPro" id="IPR001048">
    <property type="entry name" value="Asp/Glu/Uridylate_kinase"/>
</dbReference>
<gene>
    <name evidence="14" type="primary">argB</name>
    <name evidence="14" type="ORF">CWE11_01615</name>
</gene>
<evidence type="ECO:0000256" key="11">
    <source>
        <dbReference type="ARBA" id="ARBA00030639"/>
    </source>
</evidence>